<proteinExistence type="predicted"/>
<reference evidence="1" key="1">
    <citation type="submission" date="2018-02" db="EMBL/GenBank/DDBJ databases">
        <title>Rhizophora mucronata_Transcriptome.</title>
        <authorList>
            <person name="Meera S.P."/>
            <person name="Sreeshan A."/>
            <person name="Augustine A."/>
        </authorList>
    </citation>
    <scope>NUCLEOTIDE SEQUENCE</scope>
    <source>
        <tissue evidence="1">Leaf</tissue>
    </source>
</reference>
<dbReference type="EMBL" id="GGEC01050202">
    <property type="protein sequence ID" value="MBX30686.1"/>
    <property type="molecule type" value="Transcribed_RNA"/>
</dbReference>
<name>A0A2P2MKE3_RHIMU</name>
<protein>
    <submittedName>
        <fullName evidence="1">Uncharacterized protein MANES_13G077400</fullName>
    </submittedName>
</protein>
<sequence>MWQPNVDLQSAILQNPTRESTRYKFRKTLLPVNVQIKISLLLYNNNNVQCLLCQPVGFFSLVLLLKGDNKEKWREAFWGVLPAGGVSS</sequence>
<accession>A0A2P2MKE3</accession>
<evidence type="ECO:0000313" key="1">
    <source>
        <dbReference type="EMBL" id="MBX30686.1"/>
    </source>
</evidence>
<dbReference type="AlphaFoldDB" id="A0A2P2MKE3"/>
<organism evidence="1">
    <name type="scientific">Rhizophora mucronata</name>
    <name type="common">Asiatic mangrove</name>
    <dbReference type="NCBI Taxonomy" id="61149"/>
    <lineage>
        <taxon>Eukaryota</taxon>
        <taxon>Viridiplantae</taxon>
        <taxon>Streptophyta</taxon>
        <taxon>Embryophyta</taxon>
        <taxon>Tracheophyta</taxon>
        <taxon>Spermatophyta</taxon>
        <taxon>Magnoliopsida</taxon>
        <taxon>eudicotyledons</taxon>
        <taxon>Gunneridae</taxon>
        <taxon>Pentapetalae</taxon>
        <taxon>rosids</taxon>
        <taxon>fabids</taxon>
        <taxon>Malpighiales</taxon>
        <taxon>Rhizophoraceae</taxon>
        <taxon>Rhizophora</taxon>
    </lineage>
</organism>